<dbReference type="STRING" id="1423729.FC80_GL000096"/>
<accession>A0A0R2CJY0</accession>
<organism evidence="2 3">
    <name type="scientific">Liquorilactobacillus cacaonum DSM 21116</name>
    <dbReference type="NCBI Taxonomy" id="1423729"/>
    <lineage>
        <taxon>Bacteria</taxon>
        <taxon>Bacillati</taxon>
        <taxon>Bacillota</taxon>
        <taxon>Bacilli</taxon>
        <taxon>Lactobacillales</taxon>
        <taxon>Lactobacillaceae</taxon>
        <taxon>Liquorilactobacillus</taxon>
    </lineage>
</organism>
<dbReference type="InterPro" id="IPR046947">
    <property type="entry name" value="LytR-like"/>
</dbReference>
<dbReference type="InterPro" id="IPR007492">
    <property type="entry name" value="LytTR_DNA-bd_dom"/>
</dbReference>
<evidence type="ECO:0000259" key="1">
    <source>
        <dbReference type="PROSITE" id="PS50930"/>
    </source>
</evidence>
<dbReference type="Gene3D" id="2.40.50.1020">
    <property type="entry name" value="LytTr DNA-binding domain"/>
    <property type="match status" value="1"/>
</dbReference>
<comment type="caution">
    <text evidence="2">The sequence shown here is derived from an EMBL/GenBank/DDBJ whole genome shotgun (WGS) entry which is preliminary data.</text>
</comment>
<gene>
    <name evidence="2" type="ORF">FC80_GL000096</name>
</gene>
<dbReference type="AlphaFoldDB" id="A0A0R2CJY0"/>
<dbReference type="Proteomes" id="UP000051131">
    <property type="component" value="Unassembled WGS sequence"/>
</dbReference>
<proteinExistence type="predicted"/>
<dbReference type="RefSeq" id="WP_057828399.1">
    <property type="nucleotide sequence ID" value="NZ_AYZE01000008.1"/>
</dbReference>
<dbReference type="PANTHER" id="PTHR37299">
    <property type="entry name" value="TRANSCRIPTIONAL REGULATOR-RELATED"/>
    <property type="match status" value="1"/>
</dbReference>
<protein>
    <submittedName>
        <fullName evidence="2">Response regulator</fullName>
    </submittedName>
</protein>
<dbReference type="PATRIC" id="fig|1423729.3.peg.99"/>
<dbReference type="EMBL" id="AYZE01000008">
    <property type="protein sequence ID" value="KRM91918.1"/>
    <property type="molecule type" value="Genomic_DNA"/>
</dbReference>
<evidence type="ECO:0000313" key="3">
    <source>
        <dbReference type="Proteomes" id="UP000051131"/>
    </source>
</evidence>
<reference evidence="2 3" key="1">
    <citation type="journal article" date="2015" name="Genome Announc.">
        <title>Expanding the biotechnology potential of lactobacilli through comparative genomics of 213 strains and associated genera.</title>
        <authorList>
            <person name="Sun Z."/>
            <person name="Harris H.M."/>
            <person name="McCann A."/>
            <person name="Guo C."/>
            <person name="Argimon S."/>
            <person name="Zhang W."/>
            <person name="Yang X."/>
            <person name="Jeffery I.B."/>
            <person name="Cooney J.C."/>
            <person name="Kagawa T.F."/>
            <person name="Liu W."/>
            <person name="Song Y."/>
            <person name="Salvetti E."/>
            <person name="Wrobel A."/>
            <person name="Rasinkangas P."/>
            <person name="Parkhill J."/>
            <person name="Rea M.C."/>
            <person name="O'Sullivan O."/>
            <person name="Ritari J."/>
            <person name="Douillard F.P."/>
            <person name="Paul Ross R."/>
            <person name="Yang R."/>
            <person name="Briner A.E."/>
            <person name="Felis G.E."/>
            <person name="de Vos W.M."/>
            <person name="Barrangou R."/>
            <person name="Klaenhammer T.R."/>
            <person name="Caufield P.W."/>
            <person name="Cui Y."/>
            <person name="Zhang H."/>
            <person name="O'Toole P.W."/>
        </authorList>
    </citation>
    <scope>NUCLEOTIDE SEQUENCE [LARGE SCALE GENOMIC DNA]</scope>
    <source>
        <strain evidence="2 3">DSM 21116</strain>
    </source>
</reference>
<sequence>MRIKIEIDKNIQETELVIRTFEQNEQVDKLYRNILEKMENNKIPLFKGATEFYMVFSEILFFETDERNINAHTKSELYETKLRLYELEKLVPQNFMRISKSTIVNLDKVYALTHALTGNLIEFHDSYKQVYVSRRYFKDVKRALESKEN</sequence>
<evidence type="ECO:0000313" key="2">
    <source>
        <dbReference type="EMBL" id="KRM91918.1"/>
    </source>
</evidence>
<dbReference type="PROSITE" id="PS50930">
    <property type="entry name" value="HTH_LYTTR"/>
    <property type="match status" value="1"/>
</dbReference>
<dbReference type="Pfam" id="PF04397">
    <property type="entry name" value="LytTR"/>
    <property type="match status" value="1"/>
</dbReference>
<name>A0A0R2CJY0_9LACO</name>
<dbReference type="GO" id="GO:0000156">
    <property type="term" value="F:phosphorelay response regulator activity"/>
    <property type="evidence" value="ECO:0007669"/>
    <property type="project" value="InterPro"/>
</dbReference>
<feature type="domain" description="HTH LytTR-type" evidence="1">
    <location>
        <begin position="43"/>
        <end position="146"/>
    </location>
</feature>
<dbReference type="GO" id="GO:0003677">
    <property type="term" value="F:DNA binding"/>
    <property type="evidence" value="ECO:0007669"/>
    <property type="project" value="InterPro"/>
</dbReference>
<keyword evidence="3" id="KW-1185">Reference proteome</keyword>
<dbReference type="PANTHER" id="PTHR37299:SF4">
    <property type="entry name" value="TRANSCRIPTIONAL REGULATOR"/>
    <property type="match status" value="1"/>
</dbReference>
<dbReference type="SMART" id="SM00850">
    <property type="entry name" value="LytTR"/>
    <property type="match status" value="1"/>
</dbReference>